<feature type="transmembrane region" description="Helical" evidence="1">
    <location>
        <begin position="12"/>
        <end position="35"/>
    </location>
</feature>
<organism evidence="2 3">
    <name type="scientific">Actinoallomurus oryzae</name>
    <dbReference type="NCBI Taxonomy" id="502180"/>
    <lineage>
        <taxon>Bacteria</taxon>
        <taxon>Bacillati</taxon>
        <taxon>Actinomycetota</taxon>
        <taxon>Actinomycetes</taxon>
        <taxon>Streptosporangiales</taxon>
        <taxon>Thermomonosporaceae</taxon>
        <taxon>Actinoallomurus</taxon>
    </lineage>
</organism>
<accession>A0ABP8P8T6</accession>
<keyword evidence="3" id="KW-1185">Reference proteome</keyword>
<sequence>MRVSRTVTLRLMATRTALTGAGAIGAVIAVLPVISAFPSPVSWIAAAVVTASAVPAAVTFTRRPAADTVRRKRTPAEGIVDCAGQSLGIGDAVRAGDGFDGPMELGFGRGVVVKVGHGKAHVRFNDIPGQVHAVTPGTLRRLDAR</sequence>
<keyword evidence="1" id="KW-0812">Transmembrane</keyword>
<protein>
    <submittedName>
        <fullName evidence="2">Uncharacterized protein</fullName>
    </submittedName>
</protein>
<keyword evidence="1" id="KW-0472">Membrane</keyword>
<dbReference type="EMBL" id="BAABHF010000007">
    <property type="protein sequence ID" value="GAA4482392.1"/>
    <property type="molecule type" value="Genomic_DNA"/>
</dbReference>
<gene>
    <name evidence="2" type="ORF">GCM10023191_002510</name>
</gene>
<name>A0ABP8P8T6_9ACTN</name>
<proteinExistence type="predicted"/>
<dbReference type="Proteomes" id="UP001500503">
    <property type="component" value="Unassembled WGS sequence"/>
</dbReference>
<keyword evidence="1" id="KW-1133">Transmembrane helix</keyword>
<comment type="caution">
    <text evidence="2">The sequence shown here is derived from an EMBL/GenBank/DDBJ whole genome shotgun (WGS) entry which is preliminary data.</text>
</comment>
<evidence type="ECO:0000313" key="2">
    <source>
        <dbReference type="EMBL" id="GAA4482392.1"/>
    </source>
</evidence>
<evidence type="ECO:0000256" key="1">
    <source>
        <dbReference type="SAM" id="Phobius"/>
    </source>
</evidence>
<evidence type="ECO:0000313" key="3">
    <source>
        <dbReference type="Proteomes" id="UP001500503"/>
    </source>
</evidence>
<reference evidence="3" key="1">
    <citation type="journal article" date="2019" name="Int. J. Syst. Evol. Microbiol.">
        <title>The Global Catalogue of Microorganisms (GCM) 10K type strain sequencing project: providing services to taxonomists for standard genome sequencing and annotation.</title>
        <authorList>
            <consortium name="The Broad Institute Genomics Platform"/>
            <consortium name="The Broad Institute Genome Sequencing Center for Infectious Disease"/>
            <person name="Wu L."/>
            <person name="Ma J."/>
        </authorList>
    </citation>
    <scope>NUCLEOTIDE SEQUENCE [LARGE SCALE GENOMIC DNA]</scope>
    <source>
        <strain evidence="3">JCM 17933</strain>
    </source>
</reference>
<feature type="transmembrane region" description="Helical" evidence="1">
    <location>
        <begin position="41"/>
        <end position="61"/>
    </location>
</feature>